<reference evidence="3 4" key="1">
    <citation type="submission" date="2018-10" db="EMBL/GenBank/DDBJ databases">
        <title>Natrarchaeobius chitinivorans gen. nov., sp. nov., and Natrarchaeobius haloalkaliphilus sp. nov., alkaliphilic, chitin-utilizing haloarchaea from hypersaline alkaline lakes.</title>
        <authorList>
            <person name="Sorokin D.Y."/>
            <person name="Elcheninov A.G."/>
            <person name="Kostrikina N.A."/>
            <person name="Bale N.J."/>
            <person name="Sinninghe Damste J.S."/>
            <person name="Khijniak T.V."/>
            <person name="Kublanov I.V."/>
            <person name="Toshchakov S.V."/>
        </authorList>
    </citation>
    <scope>NUCLEOTIDE SEQUENCE [LARGE SCALE GENOMIC DNA]</scope>
    <source>
        <strain evidence="3 4">AArcht4T</strain>
    </source>
</reference>
<evidence type="ECO:0000313" key="3">
    <source>
        <dbReference type="EMBL" id="RQG97923.1"/>
    </source>
</evidence>
<keyword evidence="1" id="KW-0597">Phosphoprotein</keyword>
<comment type="caution">
    <text evidence="3">The sequence shown here is derived from an EMBL/GenBank/DDBJ whole genome shotgun (WGS) entry which is preliminary data.</text>
</comment>
<dbReference type="EMBL" id="REGA01000001">
    <property type="protein sequence ID" value="RQG97923.1"/>
    <property type="molecule type" value="Genomic_DNA"/>
</dbReference>
<accession>A0A3N6M383</accession>
<dbReference type="GO" id="GO:0000160">
    <property type="term" value="P:phosphorelay signal transduction system"/>
    <property type="evidence" value="ECO:0007669"/>
    <property type="project" value="InterPro"/>
</dbReference>
<organism evidence="3 4">
    <name type="scientific">Natrarchaeobius chitinivorans</name>
    <dbReference type="NCBI Taxonomy" id="1679083"/>
    <lineage>
        <taxon>Archaea</taxon>
        <taxon>Methanobacteriati</taxon>
        <taxon>Methanobacteriota</taxon>
        <taxon>Stenosarchaea group</taxon>
        <taxon>Halobacteria</taxon>
        <taxon>Halobacteriales</taxon>
        <taxon>Natrialbaceae</taxon>
        <taxon>Natrarchaeobius</taxon>
    </lineage>
</organism>
<name>A0A3N6M383_NATCH</name>
<dbReference type="InterPro" id="IPR052893">
    <property type="entry name" value="TCS_response_regulator"/>
</dbReference>
<dbReference type="InterPro" id="IPR011006">
    <property type="entry name" value="CheY-like_superfamily"/>
</dbReference>
<keyword evidence="4" id="KW-1185">Reference proteome</keyword>
<dbReference type="SUPFAM" id="SSF52172">
    <property type="entry name" value="CheY-like"/>
    <property type="match status" value="1"/>
</dbReference>
<feature type="modified residue" description="4-aspartylphosphate" evidence="1">
    <location>
        <position position="104"/>
    </location>
</feature>
<feature type="domain" description="Response regulatory" evidence="2">
    <location>
        <begin position="46"/>
        <end position="169"/>
    </location>
</feature>
<protein>
    <submittedName>
        <fullName evidence="3">Response regulator</fullName>
    </submittedName>
</protein>
<evidence type="ECO:0000313" key="4">
    <source>
        <dbReference type="Proteomes" id="UP000282323"/>
    </source>
</evidence>
<dbReference type="PROSITE" id="PS50110">
    <property type="entry name" value="RESPONSE_REGULATORY"/>
    <property type="match status" value="1"/>
</dbReference>
<dbReference type="Gene3D" id="3.40.50.2300">
    <property type="match status" value="1"/>
</dbReference>
<evidence type="ECO:0000259" key="2">
    <source>
        <dbReference type="PROSITE" id="PS50110"/>
    </source>
</evidence>
<sequence length="172" mass="19159">MLKEHCIYKSRSDGVARPRGSTFRRVLREQTVKTSNYSDSLRGVNDLLLVEDNPADSRFVEETVNNSSLDVTVHSVSTSAAGLDFIHQQGEYPDAPEPDLVFLDWNLRRTTGRDVLTVLKDDYSHIPVVILTGSKTKVGTDHLPSSKADLVREKPTDPDGYIKIIRSVAPSH</sequence>
<dbReference type="PANTHER" id="PTHR44520:SF2">
    <property type="entry name" value="RESPONSE REGULATOR RCP1"/>
    <property type="match status" value="1"/>
</dbReference>
<dbReference type="SMART" id="SM00448">
    <property type="entry name" value="REC"/>
    <property type="match status" value="1"/>
</dbReference>
<dbReference type="AlphaFoldDB" id="A0A3N6M383"/>
<dbReference type="Pfam" id="PF00072">
    <property type="entry name" value="Response_reg"/>
    <property type="match status" value="1"/>
</dbReference>
<dbReference type="InterPro" id="IPR001789">
    <property type="entry name" value="Sig_transdc_resp-reg_receiver"/>
</dbReference>
<dbReference type="PANTHER" id="PTHR44520">
    <property type="entry name" value="RESPONSE REGULATOR RCP1-RELATED"/>
    <property type="match status" value="1"/>
</dbReference>
<proteinExistence type="predicted"/>
<dbReference type="Proteomes" id="UP000282323">
    <property type="component" value="Unassembled WGS sequence"/>
</dbReference>
<gene>
    <name evidence="3" type="ORF">EA473_01645</name>
</gene>
<evidence type="ECO:0000256" key="1">
    <source>
        <dbReference type="PROSITE-ProRule" id="PRU00169"/>
    </source>
</evidence>